<feature type="domain" description="N-acetyltransferase" evidence="1">
    <location>
        <begin position="160"/>
        <end position="308"/>
    </location>
</feature>
<dbReference type="PANTHER" id="PTHR20958">
    <property type="entry name" value="GLYCINE N-ACYLTRANSFERASE-LIKE PROTEIN"/>
    <property type="match status" value="1"/>
</dbReference>
<evidence type="ECO:0000313" key="2">
    <source>
        <dbReference type="EMBL" id="KAK8377247.1"/>
    </source>
</evidence>
<protein>
    <recommendedName>
        <fullName evidence="1">N-acetyltransferase domain-containing protein</fullName>
    </recommendedName>
</protein>
<evidence type="ECO:0000259" key="1">
    <source>
        <dbReference type="PROSITE" id="PS51186"/>
    </source>
</evidence>
<dbReference type="PROSITE" id="PS51186">
    <property type="entry name" value="GNAT"/>
    <property type="match status" value="1"/>
</dbReference>
<name>A0AAW0SR69_SCYPA</name>
<reference evidence="2 3" key="1">
    <citation type="submission" date="2023-03" db="EMBL/GenBank/DDBJ databases">
        <title>High-quality genome of Scylla paramamosain provides insights in environmental adaptation.</title>
        <authorList>
            <person name="Zhang L."/>
        </authorList>
    </citation>
    <scope>NUCLEOTIDE SEQUENCE [LARGE SCALE GENOMIC DNA]</scope>
    <source>
        <strain evidence="2">LZ_2023a</strain>
        <tissue evidence="2">Muscle</tissue>
    </source>
</reference>
<evidence type="ECO:0000313" key="3">
    <source>
        <dbReference type="Proteomes" id="UP001487740"/>
    </source>
</evidence>
<dbReference type="InterPro" id="IPR000182">
    <property type="entry name" value="GNAT_dom"/>
</dbReference>
<dbReference type="EMBL" id="JARAKH010000047">
    <property type="protein sequence ID" value="KAK8377247.1"/>
    <property type="molecule type" value="Genomic_DNA"/>
</dbReference>
<dbReference type="Proteomes" id="UP001487740">
    <property type="component" value="Unassembled WGS sequence"/>
</dbReference>
<dbReference type="InterPro" id="IPR013653">
    <property type="entry name" value="GCN5-like_dom"/>
</dbReference>
<dbReference type="GO" id="GO:0016747">
    <property type="term" value="F:acyltransferase activity, transferring groups other than amino-acyl groups"/>
    <property type="evidence" value="ECO:0007669"/>
    <property type="project" value="InterPro"/>
</dbReference>
<organism evidence="2 3">
    <name type="scientific">Scylla paramamosain</name>
    <name type="common">Mud crab</name>
    <dbReference type="NCBI Taxonomy" id="85552"/>
    <lineage>
        <taxon>Eukaryota</taxon>
        <taxon>Metazoa</taxon>
        <taxon>Ecdysozoa</taxon>
        <taxon>Arthropoda</taxon>
        <taxon>Crustacea</taxon>
        <taxon>Multicrustacea</taxon>
        <taxon>Malacostraca</taxon>
        <taxon>Eumalacostraca</taxon>
        <taxon>Eucarida</taxon>
        <taxon>Decapoda</taxon>
        <taxon>Pleocyemata</taxon>
        <taxon>Brachyura</taxon>
        <taxon>Eubrachyura</taxon>
        <taxon>Portunoidea</taxon>
        <taxon>Portunidae</taxon>
        <taxon>Portuninae</taxon>
        <taxon>Scylla</taxon>
    </lineage>
</organism>
<sequence>MAPQSVVALRHVREDELDALKARLARHLPHSVVVYGGLSLAARYGLHSFRPASILVPVGPRPSCLTIIAPIGSGDTQCIEVFWSPEEHTVKDVAQYLSLIPDLDWSQPQALIGFPRILLPALQSLDSIGGRRVQVHLKHEGHVYNLEAPAIIGTKLPPAYHMSSLNEDEASVVWTNWEFNFLDSEDNIRHDIAHFPSIGIRERSLTESAGSLQEAAKETLVSWIRTTKNGWMGNTFTLPHHRRRSLASRATLALARQMLQEGFFAIVAIEDINTASVKFHESLGFKRQCAIAVVVLVPAETTGQDYLE</sequence>
<proteinExistence type="predicted"/>
<keyword evidence="3" id="KW-1185">Reference proteome</keyword>
<dbReference type="InterPro" id="IPR053225">
    <property type="entry name" value="Acyl-CoA_N-acyltransferase"/>
</dbReference>
<gene>
    <name evidence="2" type="ORF">O3P69_013711</name>
</gene>
<dbReference type="Gene3D" id="3.40.630.30">
    <property type="match status" value="1"/>
</dbReference>
<dbReference type="InterPro" id="IPR016181">
    <property type="entry name" value="Acyl_CoA_acyltransferase"/>
</dbReference>
<dbReference type="PANTHER" id="PTHR20958:SF6">
    <property type="entry name" value="GLYCINE N-ACYLTRANSFERASE-LIKE PROTEIN"/>
    <property type="match status" value="1"/>
</dbReference>
<comment type="caution">
    <text evidence="2">The sequence shown here is derived from an EMBL/GenBank/DDBJ whole genome shotgun (WGS) entry which is preliminary data.</text>
</comment>
<dbReference type="SUPFAM" id="SSF55729">
    <property type="entry name" value="Acyl-CoA N-acyltransferases (Nat)"/>
    <property type="match status" value="1"/>
</dbReference>
<dbReference type="Pfam" id="PF08445">
    <property type="entry name" value="FR47"/>
    <property type="match status" value="1"/>
</dbReference>
<dbReference type="AlphaFoldDB" id="A0AAW0SR69"/>
<accession>A0AAW0SR69</accession>